<evidence type="ECO:0000256" key="1">
    <source>
        <dbReference type="SAM" id="Phobius"/>
    </source>
</evidence>
<feature type="transmembrane region" description="Helical" evidence="1">
    <location>
        <begin position="17"/>
        <end position="37"/>
    </location>
</feature>
<comment type="caution">
    <text evidence="2">The sequence shown here is derived from an EMBL/GenBank/DDBJ whole genome shotgun (WGS) entry which is preliminary data.</text>
</comment>
<dbReference type="AlphaFoldDB" id="A0A8H2XJV2"/>
<dbReference type="EMBL" id="CAJMWV010001068">
    <property type="protein sequence ID" value="CAE6425828.1"/>
    <property type="molecule type" value="Genomic_DNA"/>
</dbReference>
<accession>A0A8H2XJV2</accession>
<feature type="transmembrane region" description="Helical" evidence="1">
    <location>
        <begin position="116"/>
        <end position="136"/>
    </location>
</feature>
<keyword evidence="1" id="KW-0472">Membrane</keyword>
<feature type="transmembrane region" description="Helical" evidence="1">
    <location>
        <begin position="75"/>
        <end position="95"/>
    </location>
</feature>
<dbReference type="Proteomes" id="UP000663831">
    <property type="component" value="Unassembled WGS sequence"/>
</dbReference>
<gene>
    <name evidence="2" type="ORF">RDB_LOCUS37855</name>
</gene>
<sequence length="137" mass="15140">MTEVVCPITLNPDIAGAGVRVAIYLQTTLSLILGWLLPEVLLENTIFTLFNAGSLLVAALAQIKSGDISILDARVLFQLSVAPLSMAMHHAVFLWHYDMVLESRNELNRRYCLARLAGLILGVAYFTLCFNGFWVLS</sequence>
<evidence type="ECO:0000313" key="2">
    <source>
        <dbReference type="EMBL" id="CAE6425828.1"/>
    </source>
</evidence>
<reference evidence="2" key="1">
    <citation type="submission" date="2021-01" db="EMBL/GenBank/DDBJ databases">
        <authorList>
            <person name="Kaushik A."/>
        </authorList>
    </citation>
    <scope>NUCLEOTIDE SEQUENCE</scope>
    <source>
        <strain evidence="2">AG3-1AP</strain>
    </source>
</reference>
<evidence type="ECO:0000313" key="3">
    <source>
        <dbReference type="Proteomes" id="UP000663831"/>
    </source>
</evidence>
<feature type="transmembrane region" description="Helical" evidence="1">
    <location>
        <begin position="44"/>
        <end position="63"/>
    </location>
</feature>
<organism evidence="2 3">
    <name type="scientific">Rhizoctonia solani</name>
    <dbReference type="NCBI Taxonomy" id="456999"/>
    <lineage>
        <taxon>Eukaryota</taxon>
        <taxon>Fungi</taxon>
        <taxon>Dikarya</taxon>
        <taxon>Basidiomycota</taxon>
        <taxon>Agaricomycotina</taxon>
        <taxon>Agaricomycetes</taxon>
        <taxon>Cantharellales</taxon>
        <taxon>Ceratobasidiaceae</taxon>
        <taxon>Rhizoctonia</taxon>
    </lineage>
</organism>
<keyword evidence="1" id="KW-0812">Transmembrane</keyword>
<keyword evidence="1" id="KW-1133">Transmembrane helix</keyword>
<name>A0A8H2XJV2_9AGAM</name>
<proteinExistence type="predicted"/>
<protein>
    <submittedName>
        <fullName evidence="2">Uncharacterized protein</fullName>
    </submittedName>
</protein>